<feature type="domain" description="AIG1-type G" evidence="16">
    <location>
        <begin position="42"/>
        <end position="243"/>
    </location>
</feature>
<keyword evidence="8" id="KW-0547">Nucleotide-binding</keyword>
<evidence type="ECO:0000259" key="16">
    <source>
        <dbReference type="PROSITE" id="PS51720"/>
    </source>
</evidence>
<sequence length="304" mass="34137">MLPQQGHTEQDAQPQIHVDWRFPRRRTHSLWAPVTGLWYPYRSQLRILLVGKTGSGKSATGNTILGKNTFMSGSKSLTQASKILDGSFRDRKIVVIDTPGVFDAMDCSRGTADNIKNGLRYLNEGVHAILLVMQVGQITKEVEHVVEWVTKIFRTEGERYTILLFTRVDELEPPRGVTDFIEESPFLTGLVAKYRNRYIAFNNKATGEARDQQVAKLISMIDAMVEENRDARCYTQEMLDKSLWNFITESRRLICCAVPAASAGRCGCSSVLLLPSAFCDGLALMPKALLRTDNTILLSTMTMR</sequence>
<name>A0A8C9FRL5_PAVCR</name>
<proteinExistence type="inferred from homology"/>
<dbReference type="Pfam" id="PF04548">
    <property type="entry name" value="AIG1"/>
    <property type="match status" value="1"/>
</dbReference>
<reference evidence="17" key="2">
    <citation type="submission" date="2025-09" db="UniProtKB">
        <authorList>
            <consortium name="Ensembl"/>
        </authorList>
    </citation>
    <scope>IDENTIFICATION</scope>
</reference>
<evidence type="ECO:0000256" key="9">
    <source>
        <dbReference type="ARBA" id="ARBA00022824"/>
    </source>
</evidence>
<evidence type="ECO:0000256" key="12">
    <source>
        <dbReference type="ARBA" id="ARBA00023134"/>
    </source>
</evidence>
<dbReference type="PANTHER" id="PTHR10903:SF170">
    <property type="entry name" value="GTPASE IMAP FAMILY MEMBER 7"/>
    <property type="match status" value="1"/>
</dbReference>
<evidence type="ECO:0000256" key="5">
    <source>
        <dbReference type="ARBA" id="ARBA00008535"/>
    </source>
</evidence>
<keyword evidence="9" id="KW-0256">Endoplasmic reticulum</keyword>
<evidence type="ECO:0000256" key="6">
    <source>
        <dbReference type="ARBA" id="ARBA00022490"/>
    </source>
</evidence>
<evidence type="ECO:0000256" key="2">
    <source>
        <dbReference type="ARBA" id="ARBA00004240"/>
    </source>
</evidence>
<evidence type="ECO:0000313" key="18">
    <source>
        <dbReference type="Proteomes" id="UP000694428"/>
    </source>
</evidence>
<comment type="similarity">
    <text evidence="5">Belongs to the TRAFAC class TrmE-Era-EngA-EngB-Septin-like GTPase superfamily. AIG1/Toc34/Toc159-like paraseptin GTPase family. IAN subfamily.</text>
</comment>
<organism evidence="17 18">
    <name type="scientific">Pavo cristatus</name>
    <name type="common">Indian peafowl</name>
    <name type="synonym">Blue peafowl</name>
    <dbReference type="NCBI Taxonomy" id="9049"/>
    <lineage>
        <taxon>Eukaryota</taxon>
        <taxon>Metazoa</taxon>
        <taxon>Chordata</taxon>
        <taxon>Craniata</taxon>
        <taxon>Vertebrata</taxon>
        <taxon>Euteleostomi</taxon>
        <taxon>Archelosauria</taxon>
        <taxon>Archosauria</taxon>
        <taxon>Dinosauria</taxon>
        <taxon>Saurischia</taxon>
        <taxon>Theropoda</taxon>
        <taxon>Coelurosauria</taxon>
        <taxon>Aves</taxon>
        <taxon>Neognathae</taxon>
        <taxon>Galloanserae</taxon>
        <taxon>Galliformes</taxon>
        <taxon>Phasianidae</taxon>
        <taxon>Phasianinae</taxon>
        <taxon>Pavo</taxon>
    </lineage>
</organism>
<dbReference type="GO" id="GO:0005739">
    <property type="term" value="C:mitochondrion"/>
    <property type="evidence" value="ECO:0007669"/>
    <property type="project" value="UniProtKB-SubCell"/>
</dbReference>
<keyword evidence="7" id="KW-0677">Repeat</keyword>
<dbReference type="PANTHER" id="PTHR10903">
    <property type="entry name" value="GTPASE, IMAP FAMILY MEMBER-RELATED"/>
    <property type="match status" value="1"/>
</dbReference>
<dbReference type="GO" id="GO:0005783">
    <property type="term" value="C:endoplasmic reticulum"/>
    <property type="evidence" value="ECO:0007669"/>
    <property type="project" value="UniProtKB-SubCell"/>
</dbReference>
<keyword evidence="11" id="KW-0496">Mitochondrion</keyword>
<evidence type="ECO:0000256" key="10">
    <source>
        <dbReference type="ARBA" id="ARBA00023034"/>
    </source>
</evidence>
<keyword evidence="10" id="KW-0333">Golgi apparatus</keyword>
<comment type="function">
    <text evidence="13">Exerts an anti-apoptotic effect in the immune system and is involved in responses to infections.</text>
</comment>
<dbReference type="FunFam" id="3.40.50.300:FF:000536">
    <property type="entry name" value="GTPase IMAP family member 8"/>
    <property type="match status" value="1"/>
</dbReference>
<dbReference type="Ensembl" id="ENSPSTT00000020884.1">
    <property type="protein sequence ID" value="ENSPSTP00000019921.1"/>
    <property type="gene ID" value="ENSPSTG00000014429.1"/>
</dbReference>
<dbReference type="AlphaFoldDB" id="A0A8C9FRL5"/>
<dbReference type="Gene3D" id="3.40.50.300">
    <property type="entry name" value="P-loop containing nucleotide triphosphate hydrolases"/>
    <property type="match status" value="1"/>
</dbReference>
<dbReference type="PROSITE" id="PS51720">
    <property type="entry name" value="G_AIG1"/>
    <property type="match status" value="1"/>
</dbReference>
<evidence type="ECO:0000256" key="13">
    <source>
        <dbReference type="ARBA" id="ARBA00056809"/>
    </source>
</evidence>
<protein>
    <recommendedName>
        <fullName evidence="14">GTPase IMAP family member 8</fullName>
    </recommendedName>
    <alternativeName>
        <fullName evidence="15">Immune-associated nucleotide-binding protein 9</fullName>
    </alternativeName>
</protein>
<dbReference type="InterPro" id="IPR045058">
    <property type="entry name" value="GIMA/IAN/Toc"/>
</dbReference>
<dbReference type="GO" id="GO:0005794">
    <property type="term" value="C:Golgi apparatus"/>
    <property type="evidence" value="ECO:0007669"/>
    <property type="project" value="UniProtKB-SubCell"/>
</dbReference>
<comment type="subcellular location">
    <subcellularLocation>
        <location evidence="3">Cytoplasm</location>
        <location evidence="3">Cytosol</location>
    </subcellularLocation>
    <subcellularLocation>
        <location evidence="2">Endoplasmic reticulum</location>
    </subcellularLocation>
    <subcellularLocation>
        <location evidence="4">Golgi apparatus</location>
    </subcellularLocation>
    <subcellularLocation>
        <location evidence="1">Mitochondrion</location>
    </subcellularLocation>
</comment>
<evidence type="ECO:0000256" key="7">
    <source>
        <dbReference type="ARBA" id="ARBA00022737"/>
    </source>
</evidence>
<evidence type="ECO:0000313" key="17">
    <source>
        <dbReference type="Ensembl" id="ENSPSTP00000019921.1"/>
    </source>
</evidence>
<evidence type="ECO:0000256" key="11">
    <source>
        <dbReference type="ARBA" id="ARBA00023128"/>
    </source>
</evidence>
<reference evidence="17" key="1">
    <citation type="submission" date="2025-08" db="UniProtKB">
        <authorList>
            <consortium name="Ensembl"/>
        </authorList>
    </citation>
    <scope>IDENTIFICATION</scope>
</reference>
<dbReference type="InterPro" id="IPR006703">
    <property type="entry name" value="G_AIG1"/>
</dbReference>
<evidence type="ECO:0000256" key="3">
    <source>
        <dbReference type="ARBA" id="ARBA00004514"/>
    </source>
</evidence>
<evidence type="ECO:0000256" key="4">
    <source>
        <dbReference type="ARBA" id="ARBA00004555"/>
    </source>
</evidence>
<dbReference type="GO" id="GO:0005829">
    <property type="term" value="C:cytosol"/>
    <property type="evidence" value="ECO:0007669"/>
    <property type="project" value="UniProtKB-SubCell"/>
</dbReference>
<dbReference type="SUPFAM" id="SSF52540">
    <property type="entry name" value="P-loop containing nucleoside triphosphate hydrolases"/>
    <property type="match status" value="1"/>
</dbReference>
<dbReference type="InterPro" id="IPR027417">
    <property type="entry name" value="P-loop_NTPase"/>
</dbReference>
<dbReference type="Proteomes" id="UP000694428">
    <property type="component" value="Unplaced"/>
</dbReference>
<keyword evidence="18" id="KW-1185">Reference proteome</keyword>
<evidence type="ECO:0000256" key="14">
    <source>
        <dbReference type="ARBA" id="ARBA00073539"/>
    </source>
</evidence>
<keyword evidence="12" id="KW-0342">GTP-binding</keyword>
<dbReference type="GO" id="GO:0005525">
    <property type="term" value="F:GTP binding"/>
    <property type="evidence" value="ECO:0007669"/>
    <property type="project" value="UniProtKB-KW"/>
</dbReference>
<evidence type="ECO:0000256" key="8">
    <source>
        <dbReference type="ARBA" id="ARBA00022741"/>
    </source>
</evidence>
<accession>A0A8C9FRL5</accession>
<evidence type="ECO:0000256" key="1">
    <source>
        <dbReference type="ARBA" id="ARBA00004173"/>
    </source>
</evidence>
<evidence type="ECO:0000256" key="15">
    <source>
        <dbReference type="ARBA" id="ARBA00077278"/>
    </source>
</evidence>
<keyword evidence="6" id="KW-0963">Cytoplasm</keyword>